<dbReference type="Proteomes" id="UP000544134">
    <property type="component" value="Unassembled WGS sequence"/>
</dbReference>
<reference evidence="2 3" key="1">
    <citation type="submission" date="2020-04" db="EMBL/GenBank/DDBJ databases">
        <title>Paraburkholderia sp. RP-4-7 isolated from soil.</title>
        <authorList>
            <person name="Dahal R.H."/>
        </authorList>
    </citation>
    <scope>NUCLEOTIDE SEQUENCE [LARGE SCALE GENOMIC DNA]</scope>
    <source>
        <strain evidence="2 3">RP-4-7</strain>
    </source>
</reference>
<comment type="caution">
    <text evidence="2">The sequence shown here is derived from an EMBL/GenBank/DDBJ whole genome shotgun (WGS) entry which is preliminary data.</text>
</comment>
<keyword evidence="1" id="KW-0812">Transmembrane</keyword>
<organism evidence="2 3">
    <name type="scientific">Paraburkholderia polaris</name>
    <dbReference type="NCBI Taxonomy" id="2728848"/>
    <lineage>
        <taxon>Bacteria</taxon>
        <taxon>Pseudomonadati</taxon>
        <taxon>Pseudomonadota</taxon>
        <taxon>Betaproteobacteria</taxon>
        <taxon>Burkholderiales</taxon>
        <taxon>Burkholderiaceae</taxon>
        <taxon>Paraburkholderia</taxon>
    </lineage>
</organism>
<dbReference type="Pfam" id="PF19744">
    <property type="entry name" value="DUF6232"/>
    <property type="match status" value="1"/>
</dbReference>
<sequence>MDETIFLHESGITVTNARFIVKSQTYVLSGITSVKQADPARRGVAILSGVVGGLVLFARYTNIFAIVFGVVAMGLAVVLWKANKDHHHVVLRTSSGESLAVTSTDRAFIHRVIEALNAAIAARG</sequence>
<accession>A0A848IIS7</accession>
<dbReference type="InterPro" id="IPR045629">
    <property type="entry name" value="DUF6232"/>
</dbReference>
<gene>
    <name evidence="2" type="ORF">HHL24_27190</name>
</gene>
<evidence type="ECO:0000313" key="3">
    <source>
        <dbReference type="Proteomes" id="UP000544134"/>
    </source>
</evidence>
<dbReference type="EMBL" id="JABBGJ010000031">
    <property type="protein sequence ID" value="NMM01611.1"/>
    <property type="molecule type" value="Genomic_DNA"/>
</dbReference>
<keyword evidence="1" id="KW-0472">Membrane</keyword>
<dbReference type="RefSeq" id="WP_169488436.1">
    <property type="nucleotide sequence ID" value="NZ_JABBGJ010000031.1"/>
</dbReference>
<evidence type="ECO:0000313" key="2">
    <source>
        <dbReference type="EMBL" id="NMM01611.1"/>
    </source>
</evidence>
<name>A0A848IIS7_9BURK</name>
<feature type="transmembrane region" description="Helical" evidence="1">
    <location>
        <begin position="63"/>
        <end position="82"/>
    </location>
</feature>
<protein>
    <submittedName>
        <fullName evidence="2">QacE</fullName>
    </submittedName>
</protein>
<keyword evidence="3" id="KW-1185">Reference proteome</keyword>
<proteinExistence type="predicted"/>
<keyword evidence="1" id="KW-1133">Transmembrane helix</keyword>
<evidence type="ECO:0000256" key="1">
    <source>
        <dbReference type="SAM" id="Phobius"/>
    </source>
</evidence>
<dbReference type="AlphaFoldDB" id="A0A848IIS7"/>